<accession>A0A2P6MF11</accession>
<evidence type="ECO:0000256" key="1">
    <source>
        <dbReference type="SAM" id="Phobius"/>
    </source>
</evidence>
<evidence type="ECO:0008006" key="4">
    <source>
        <dbReference type="Google" id="ProtNLM"/>
    </source>
</evidence>
<protein>
    <recommendedName>
        <fullName evidence="4">DUF5673 domain-containing protein</fullName>
    </recommendedName>
</protein>
<dbReference type="AlphaFoldDB" id="A0A2P6MF11"/>
<dbReference type="Proteomes" id="UP000243650">
    <property type="component" value="Unassembled WGS sequence"/>
</dbReference>
<sequence>MQWLYFVTAVLAFVLALYHLFSHRHRVNNQETRIYSLKHSSHIDTDSTRYMWSVRAARVMPVTALFLILMLFQSFPAATVLFALTAALGLFVLLTLDKTFEVQDGGVVFAGYHARWNAVKSIYWGRKRPGKKQLVMELQKGQRITTFVSDKDAEDVQKIISAYTFFDTHRGPQS</sequence>
<name>A0A2P6MF11_ALKUR</name>
<comment type="caution">
    <text evidence="2">The sequence shown here is derived from an EMBL/GenBank/DDBJ whole genome shotgun (WGS) entry which is preliminary data.</text>
</comment>
<proteinExistence type="predicted"/>
<organism evidence="2 3">
    <name type="scientific">Alkalicoccus urumqiensis</name>
    <name type="common">Bacillus urumqiensis</name>
    <dbReference type="NCBI Taxonomy" id="1548213"/>
    <lineage>
        <taxon>Bacteria</taxon>
        <taxon>Bacillati</taxon>
        <taxon>Bacillota</taxon>
        <taxon>Bacilli</taxon>
        <taxon>Bacillales</taxon>
        <taxon>Bacillaceae</taxon>
        <taxon>Alkalicoccus</taxon>
    </lineage>
</organism>
<keyword evidence="1" id="KW-1133">Transmembrane helix</keyword>
<dbReference type="RefSeq" id="WP_105959723.1">
    <property type="nucleotide sequence ID" value="NZ_PVNS01000011.1"/>
</dbReference>
<feature type="transmembrane region" description="Helical" evidence="1">
    <location>
        <begin position="6"/>
        <end position="21"/>
    </location>
</feature>
<evidence type="ECO:0000313" key="3">
    <source>
        <dbReference type="Proteomes" id="UP000243650"/>
    </source>
</evidence>
<keyword evidence="1" id="KW-0812">Transmembrane</keyword>
<keyword evidence="1" id="KW-0472">Membrane</keyword>
<dbReference type="OrthoDB" id="2854917at2"/>
<evidence type="ECO:0000313" key="2">
    <source>
        <dbReference type="EMBL" id="PRO64868.1"/>
    </source>
</evidence>
<dbReference type="EMBL" id="PVNS01000011">
    <property type="protein sequence ID" value="PRO64868.1"/>
    <property type="molecule type" value="Genomic_DNA"/>
</dbReference>
<keyword evidence="3" id="KW-1185">Reference proteome</keyword>
<reference evidence="2 3" key="1">
    <citation type="submission" date="2018-03" db="EMBL/GenBank/DDBJ databases">
        <title>Bacillus urumqiensis sp. nov., a moderately haloalkaliphilic bacterium isolated from a salt lake.</title>
        <authorList>
            <person name="Zhao B."/>
            <person name="Liao Z."/>
        </authorList>
    </citation>
    <scope>NUCLEOTIDE SEQUENCE [LARGE SCALE GENOMIC DNA]</scope>
    <source>
        <strain evidence="2 3">BZ-SZ-XJ18</strain>
    </source>
</reference>
<gene>
    <name evidence="2" type="ORF">C6I21_12020</name>
</gene>